<dbReference type="Proteomes" id="UP000585638">
    <property type="component" value="Unassembled WGS sequence"/>
</dbReference>
<sequence>MPEQHADQNPADQAPESTAVGDESTVRPNRAERRHKGKAANKTNGVAYNPHIKTASTGHQRQYSNRRSGG</sequence>
<evidence type="ECO:0000313" key="2">
    <source>
        <dbReference type="EMBL" id="MBB5894701.1"/>
    </source>
</evidence>
<gene>
    <name evidence="2" type="ORF">BJ998_005897</name>
</gene>
<reference evidence="2 3" key="1">
    <citation type="submission" date="2020-08" db="EMBL/GenBank/DDBJ databases">
        <title>Sequencing the genomes of 1000 actinobacteria strains.</title>
        <authorList>
            <person name="Klenk H.-P."/>
        </authorList>
    </citation>
    <scope>NUCLEOTIDE SEQUENCE [LARGE SCALE GENOMIC DNA]</scope>
    <source>
        <strain evidence="2 3">DSM 43851</strain>
    </source>
</reference>
<dbReference type="AlphaFoldDB" id="A0A7W9KLD5"/>
<keyword evidence="3" id="KW-1185">Reference proteome</keyword>
<proteinExistence type="predicted"/>
<name>A0A7W9KLD5_9PSEU</name>
<accession>A0A7W9KLD5</accession>
<feature type="region of interest" description="Disordered" evidence="1">
    <location>
        <begin position="1"/>
        <end position="70"/>
    </location>
</feature>
<evidence type="ECO:0000256" key="1">
    <source>
        <dbReference type="SAM" id="MobiDB-lite"/>
    </source>
</evidence>
<evidence type="ECO:0000313" key="3">
    <source>
        <dbReference type="Proteomes" id="UP000585638"/>
    </source>
</evidence>
<feature type="compositionally biased region" description="Polar residues" evidence="1">
    <location>
        <begin position="54"/>
        <end position="70"/>
    </location>
</feature>
<comment type="caution">
    <text evidence="2">The sequence shown here is derived from an EMBL/GenBank/DDBJ whole genome shotgun (WGS) entry which is preliminary data.</text>
</comment>
<protein>
    <submittedName>
        <fullName evidence="2">Uncharacterized protein</fullName>
    </submittedName>
</protein>
<dbReference type="EMBL" id="JACHIR010000001">
    <property type="protein sequence ID" value="MBB5894701.1"/>
    <property type="molecule type" value="Genomic_DNA"/>
</dbReference>
<organism evidence="2 3">
    <name type="scientific">Kutzneria kofuensis</name>
    <dbReference type="NCBI Taxonomy" id="103725"/>
    <lineage>
        <taxon>Bacteria</taxon>
        <taxon>Bacillati</taxon>
        <taxon>Actinomycetota</taxon>
        <taxon>Actinomycetes</taxon>
        <taxon>Pseudonocardiales</taxon>
        <taxon>Pseudonocardiaceae</taxon>
        <taxon>Kutzneria</taxon>
    </lineage>
</organism>
<dbReference type="RefSeq" id="WP_184866585.1">
    <property type="nucleotide sequence ID" value="NZ_BAAAWY010000019.1"/>
</dbReference>